<reference evidence="2" key="1">
    <citation type="submission" date="2019-12" db="EMBL/GenBank/DDBJ databases">
        <title>Genome sequencing and annotation of Brassica cretica.</title>
        <authorList>
            <person name="Studholme D.J."/>
            <person name="Sarris P."/>
        </authorList>
    </citation>
    <scope>NUCLEOTIDE SEQUENCE</scope>
    <source>
        <strain evidence="2">PFS-109/04</strain>
        <tissue evidence="2">Leaf</tissue>
    </source>
</reference>
<evidence type="ECO:0000313" key="3">
    <source>
        <dbReference type="Proteomes" id="UP000712600"/>
    </source>
</evidence>
<feature type="region of interest" description="Disordered" evidence="1">
    <location>
        <begin position="715"/>
        <end position="745"/>
    </location>
</feature>
<name>A0A8S9P9P8_BRACR</name>
<proteinExistence type="predicted"/>
<feature type="compositionally biased region" description="Basic and acidic residues" evidence="1">
    <location>
        <begin position="724"/>
        <end position="737"/>
    </location>
</feature>
<organism evidence="2 3">
    <name type="scientific">Brassica cretica</name>
    <name type="common">Mustard</name>
    <dbReference type="NCBI Taxonomy" id="69181"/>
    <lineage>
        <taxon>Eukaryota</taxon>
        <taxon>Viridiplantae</taxon>
        <taxon>Streptophyta</taxon>
        <taxon>Embryophyta</taxon>
        <taxon>Tracheophyta</taxon>
        <taxon>Spermatophyta</taxon>
        <taxon>Magnoliopsida</taxon>
        <taxon>eudicotyledons</taxon>
        <taxon>Gunneridae</taxon>
        <taxon>Pentapetalae</taxon>
        <taxon>rosids</taxon>
        <taxon>malvids</taxon>
        <taxon>Brassicales</taxon>
        <taxon>Brassicaceae</taxon>
        <taxon>Brassiceae</taxon>
        <taxon>Brassica</taxon>
    </lineage>
</organism>
<evidence type="ECO:0000313" key="2">
    <source>
        <dbReference type="EMBL" id="KAF3511735.1"/>
    </source>
</evidence>
<gene>
    <name evidence="2" type="ORF">F2Q69_00005501</name>
</gene>
<protein>
    <submittedName>
        <fullName evidence="2">Uncharacterized protein</fullName>
    </submittedName>
</protein>
<comment type="caution">
    <text evidence="2">The sequence shown here is derived from an EMBL/GenBank/DDBJ whole genome shotgun (WGS) entry which is preliminary data.</text>
</comment>
<dbReference type="EMBL" id="QGKX02001521">
    <property type="protein sequence ID" value="KAF3511735.1"/>
    <property type="molecule type" value="Genomic_DNA"/>
</dbReference>
<accession>A0A8S9P9P8</accession>
<evidence type="ECO:0000256" key="1">
    <source>
        <dbReference type="SAM" id="MobiDB-lite"/>
    </source>
</evidence>
<dbReference type="AlphaFoldDB" id="A0A8S9P9P8"/>
<sequence length="1074" mass="123505">MSLDKTPSPSIDRRYEFGHRAYDIYGARKFRWEQKDEYGVYRDEFGYARSVAGEMIPVTKDNIRKILERASLHDESHICLPEHATSFTPTRLAPEIYTKDEINEMVTGICGYQERLGDELKTLHSLEKEATTSPSIDADKATSIDVKPQTSQIPAEPQILAEKKDEWEIAYINTKINDVYNPLNNNVEWLSTRIDLLQQDLDTICKKDPQPATSIDICTITSIDSKFAAMEDSLSTHMMKVQKDIGKLHDQHDFQDEGSTSINRFRMASLDGRKPTDHLPYTAAEISASIDIAHSKSIDRARSKSIDSTAPVKIIRHMVASIDSKSRSDDEHLIHNKIESMHEELNERSAYPYDKIGWHQFSIETLQERLQNISNAIQKMDERWTRNDEATRTSIDIAHSKSIDRARSKSIDSTAPVKIIRHMVASIDSKSRSDDEHLIHNKIESMHEELNERSAYPYDKIGWHQFSIETLQERLQNISNAIQKMDERWTRNDEATRSFIAAWSLKEISSELTIRGRYEEEAIVRCTSSAVDRYRREASTIEDYDRSMYILYHRSMSRREMRDLVPADFKPKASPNYKITPDELTGDVFLLRSQVQDMMARWDLLVQQVKASPRWEHMKDKYGVNRDDRKFARDLEGRTIPVHTKISKDFWKELQEMSQLTYVFLNMLAHSHRQSWYQRSTPRTKSMRCSMESVYKLANHLHGGDEARHSQNLENATDAARPPSIDRRQPHSIDSRHSPSINKHHHTSIDNRFAASIDINPPRPHTMNSQPDFHTREKIDQLVEGIYRALETTEERLDGRCYDIYFPMDLTISALTSKVEAIQGELVEIQSYIARRREASISIDRRNNKSIDTNHPRHQFNLESLGQRLQRIESTTAAMKDKWRRGDEAMREFTDLSAGRFLSGFGGRSVSRMRSFTLVTSESSPASSFAASLAPKTLQLVVECPRDWWNSQKLFLFVPIEDFLLFCHWFVEQRAFPSESASGPSWMSVGVLSSIVGDIARIQVDLLDSVVLRSLRGRRKAFGVSPFDGRLLARVLTRRSFLGGSRPVEWGHKVESFSADFSGATGADCSNPCR</sequence>
<dbReference type="Proteomes" id="UP000712600">
    <property type="component" value="Unassembled WGS sequence"/>
</dbReference>